<evidence type="ECO:0000256" key="1">
    <source>
        <dbReference type="SAM" id="MobiDB-lite"/>
    </source>
</evidence>
<keyword evidence="3" id="KW-1185">Reference proteome</keyword>
<evidence type="ECO:0000313" key="3">
    <source>
        <dbReference type="Proteomes" id="UP001595898"/>
    </source>
</evidence>
<gene>
    <name evidence="2" type="ORF">ACFO5R_11095</name>
</gene>
<accession>A0ABD5PPU9</accession>
<evidence type="ECO:0000313" key="2">
    <source>
        <dbReference type="EMBL" id="MFC4542468.1"/>
    </source>
</evidence>
<dbReference type="EMBL" id="JBHSFA010000005">
    <property type="protein sequence ID" value="MFC4542468.1"/>
    <property type="molecule type" value="Genomic_DNA"/>
</dbReference>
<feature type="compositionally biased region" description="Basic and acidic residues" evidence="1">
    <location>
        <begin position="1"/>
        <end position="10"/>
    </location>
</feature>
<dbReference type="Proteomes" id="UP001595898">
    <property type="component" value="Unassembled WGS sequence"/>
</dbReference>
<protein>
    <submittedName>
        <fullName evidence="2">Uncharacterized protein</fullName>
    </submittedName>
</protein>
<sequence length="361" mass="39459">MDDATSRTDDNTDNNGGGNEDSGDVEYEVFQLDPSLAQPLWATAEDVTGFITLLEDEYDDIWMVENPDEVDGLLSWLEETEFEKSSIVYAEAAGPNTCYNTLDISDVAVTNGEIVGTAETVDTSDENDGCGSAETYPSAVVRVTADDLPSNATFTVVDGWGESSEVAANGRYADPANLPGYVHPDGDPPKLKELTCDDKSFQRLQGPQDGEAALGEAYNDEELTFAMRVHATQALAGGEQGSPRVGRGDEVRITMWNVSTDVQHTGNRHEWNLQVLTMDGWQDVRGTTDGDRIGYDDVAIEHRPGEGFEWTFEMTEAGIVAGHDHEGKLEVCPDLQSGRYRFVYRGIVSGEPLAVEFDYNE</sequence>
<dbReference type="SUPFAM" id="SSF49503">
    <property type="entry name" value="Cupredoxins"/>
    <property type="match status" value="1"/>
</dbReference>
<organism evidence="2 3">
    <name type="scientific">Halosolutus amylolyticus</name>
    <dbReference type="NCBI Taxonomy" id="2932267"/>
    <lineage>
        <taxon>Archaea</taxon>
        <taxon>Methanobacteriati</taxon>
        <taxon>Methanobacteriota</taxon>
        <taxon>Stenosarchaea group</taxon>
        <taxon>Halobacteria</taxon>
        <taxon>Halobacteriales</taxon>
        <taxon>Natrialbaceae</taxon>
        <taxon>Halosolutus</taxon>
    </lineage>
</organism>
<reference evidence="2 3" key="1">
    <citation type="journal article" date="2019" name="Int. J. Syst. Evol. Microbiol.">
        <title>The Global Catalogue of Microorganisms (GCM) 10K type strain sequencing project: providing services to taxonomists for standard genome sequencing and annotation.</title>
        <authorList>
            <consortium name="The Broad Institute Genomics Platform"/>
            <consortium name="The Broad Institute Genome Sequencing Center for Infectious Disease"/>
            <person name="Wu L."/>
            <person name="Ma J."/>
        </authorList>
    </citation>
    <scope>NUCLEOTIDE SEQUENCE [LARGE SCALE GENOMIC DNA]</scope>
    <source>
        <strain evidence="2 3">WLHS5</strain>
    </source>
</reference>
<dbReference type="InterPro" id="IPR008972">
    <property type="entry name" value="Cupredoxin"/>
</dbReference>
<feature type="region of interest" description="Disordered" evidence="1">
    <location>
        <begin position="1"/>
        <end position="24"/>
    </location>
</feature>
<dbReference type="AlphaFoldDB" id="A0ABD5PPU9"/>
<proteinExistence type="predicted"/>
<comment type="caution">
    <text evidence="2">The sequence shown here is derived from an EMBL/GenBank/DDBJ whole genome shotgun (WGS) entry which is preliminary data.</text>
</comment>
<dbReference type="RefSeq" id="WP_250141864.1">
    <property type="nucleotide sequence ID" value="NZ_JALIQP010000004.1"/>
</dbReference>
<name>A0ABD5PPU9_9EURY</name>